<gene>
    <name evidence="1" type="ORF">HD593_006034</name>
</gene>
<dbReference type="Proteomes" id="UP000565579">
    <property type="component" value="Unassembled WGS sequence"/>
</dbReference>
<name>A0A7X0NXI9_9ACTN</name>
<reference evidence="1 2" key="1">
    <citation type="submission" date="2020-08" db="EMBL/GenBank/DDBJ databases">
        <title>Sequencing the genomes of 1000 actinobacteria strains.</title>
        <authorList>
            <person name="Klenk H.-P."/>
        </authorList>
    </citation>
    <scope>NUCLEOTIDE SEQUENCE [LARGE SCALE GENOMIC DNA]</scope>
    <source>
        <strain evidence="1 2">DSM 43768</strain>
    </source>
</reference>
<accession>A0A7X0NXI9</accession>
<organism evidence="1 2">
    <name type="scientific">Nonomuraea rubra</name>
    <dbReference type="NCBI Taxonomy" id="46180"/>
    <lineage>
        <taxon>Bacteria</taxon>
        <taxon>Bacillati</taxon>
        <taxon>Actinomycetota</taxon>
        <taxon>Actinomycetes</taxon>
        <taxon>Streptosporangiales</taxon>
        <taxon>Streptosporangiaceae</taxon>
        <taxon>Nonomuraea</taxon>
    </lineage>
</organism>
<evidence type="ECO:0000313" key="2">
    <source>
        <dbReference type="Proteomes" id="UP000565579"/>
    </source>
</evidence>
<proteinExistence type="predicted"/>
<protein>
    <submittedName>
        <fullName evidence="1">Hemin uptake protein HemP</fullName>
    </submittedName>
</protein>
<dbReference type="RefSeq" id="WP_185105361.1">
    <property type="nucleotide sequence ID" value="NZ_BAAAXY010000010.1"/>
</dbReference>
<dbReference type="AlphaFoldDB" id="A0A7X0NXI9"/>
<dbReference type="EMBL" id="JACHMI010000001">
    <property type="protein sequence ID" value="MBB6551239.1"/>
    <property type="molecule type" value="Genomic_DNA"/>
</dbReference>
<sequence length="47" mass="5429">MDIVQVSAQVDAERRVSSQELLRSLAHDHGVAVFSARDLWRPFDYTR</sequence>
<evidence type="ECO:0000313" key="1">
    <source>
        <dbReference type="EMBL" id="MBB6551239.1"/>
    </source>
</evidence>
<keyword evidence="2" id="KW-1185">Reference proteome</keyword>
<comment type="caution">
    <text evidence="1">The sequence shown here is derived from an EMBL/GenBank/DDBJ whole genome shotgun (WGS) entry which is preliminary data.</text>
</comment>